<evidence type="ECO:0000256" key="2">
    <source>
        <dbReference type="SAM" id="Phobius"/>
    </source>
</evidence>
<evidence type="ECO:0000256" key="1">
    <source>
        <dbReference type="SAM" id="MobiDB-lite"/>
    </source>
</evidence>
<dbReference type="PATRIC" id="fig|1300222.3.peg.923"/>
<keyword evidence="4" id="KW-1185">Reference proteome</keyword>
<dbReference type="OrthoDB" id="2476144at2"/>
<gene>
    <name evidence="3" type="ORF">I532_04460</name>
</gene>
<dbReference type="EMBL" id="APBN01000001">
    <property type="protein sequence ID" value="EMT54830.1"/>
    <property type="molecule type" value="Genomic_DNA"/>
</dbReference>
<reference evidence="3 4" key="1">
    <citation type="submission" date="2013-03" db="EMBL/GenBank/DDBJ databases">
        <title>Assembly of a new bacterial strain Brevibacillus borstelensis AK1.</title>
        <authorList>
            <person name="Rajan I."/>
            <person name="PoliReddy D."/>
            <person name="Sugumar T."/>
            <person name="Rathinam K."/>
            <person name="Alqarawi S."/>
            <person name="Khalil A.B."/>
            <person name="Sivakumar N."/>
        </authorList>
    </citation>
    <scope>NUCLEOTIDE SEQUENCE [LARGE SCALE GENOMIC DNA]</scope>
    <source>
        <strain evidence="3 4">AK1</strain>
    </source>
</reference>
<protein>
    <submittedName>
        <fullName evidence="3">Uncharacterized protein</fullName>
    </submittedName>
</protein>
<feature type="compositionally biased region" description="Basic and acidic residues" evidence="1">
    <location>
        <begin position="216"/>
        <end position="235"/>
    </location>
</feature>
<dbReference type="Proteomes" id="UP000012081">
    <property type="component" value="Unassembled WGS sequence"/>
</dbReference>
<feature type="transmembrane region" description="Helical" evidence="2">
    <location>
        <begin position="96"/>
        <end position="113"/>
    </location>
</feature>
<keyword evidence="2" id="KW-1133">Transmembrane helix</keyword>
<dbReference type="RefSeq" id="WP_003386668.1">
    <property type="nucleotide sequence ID" value="NZ_APBN01000001.1"/>
</dbReference>
<evidence type="ECO:0000313" key="3">
    <source>
        <dbReference type="EMBL" id="EMT54830.1"/>
    </source>
</evidence>
<organism evidence="3 4">
    <name type="scientific">Brevibacillus borstelensis AK1</name>
    <dbReference type="NCBI Taxonomy" id="1300222"/>
    <lineage>
        <taxon>Bacteria</taxon>
        <taxon>Bacillati</taxon>
        <taxon>Bacillota</taxon>
        <taxon>Bacilli</taxon>
        <taxon>Bacillales</taxon>
        <taxon>Paenibacillaceae</taxon>
        <taxon>Brevibacillus</taxon>
    </lineage>
</organism>
<evidence type="ECO:0000313" key="4">
    <source>
        <dbReference type="Proteomes" id="UP000012081"/>
    </source>
</evidence>
<feature type="region of interest" description="Disordered" evidence="1">
    <location>
        <begin position="147"/>
        <end position="201"/>
    </location>
</feature>
<dbReference type="STRING" id="1300222.I532_04460"/>
<sequence>MNCQEFRKAWEDTTNESTLFHIETCEECMVWIEAQFANGEEVQFLKEVPQPSAQLEDNIMQAIYKMTGQESTPQAAAAPVVKPAAPRRFRPNISSMAWVGAAAILLVVGAIGFQQTQNSSQEISMKAESSAADMQGAIVSAPAANSPASAAMDTKSGTQAFGGSSTESIQAAPPESKAAPAQEKAGQPDGNAGGPNQSAFGNQIAMDVPAEKIGELKSAKESAKPEGNEAPEPKRPIIAARNANGKPPADQPKAKGNAEAAPNQPGQHNPVAGVPADEQNKALANQPVGALALDANADEAGQPAAEHAPALVGPAVSTMAKSEITLSSFSDVETAAHASDMPVPQAGQLPEGFSLHAISAQYESQTSQKVIRLTSEYKRNKDWIKVEVVRNEHGKRSLSIPGTFTATQLFTVQSEQAIAVTFDKQANAGEAAAQHAVHFNAQPDNQSLYVVVTANGVTLDQLVEASKQITWQ</sequence>
<dbReference type="AlphaFoldDB" id="M8EH86"/>
<keyword evidence="2" id="KW-0472">Membrane</keyword>
<feature type="region of interest" description="Disordered" evidence="1">
    <location>
        <begin position="216"/>
        <end position="274"/>
    </location>
</feature>
<keyword evidence="2" id="KW-0812">Transmembrane</keyword>
<feature type="compositionally biased region" description="Polar residues" evidence="1">
    <location>
        <begin position="155"/>
        <end position="169"/>
    </location>
</feature>
<comment type="caution">
    <text evidence="3">The sequence shown here is derived from an EMBL/GenBank/DDBJ whole genome shotgun (WGS) entry which is preliminary data.</text>
</comment>
<accession>M8EH86</accession>
<name>M8EH86_9BACL</name>
<proteinExistence type="predicted"/>